<dbReference type="EMBL" id="BK014798">
    <property type="protein sequence ID" value="DAD76274.1"/>
    <property type="molecule type" value="Genomic_DNA"/>
</dbReference>
<evidence type="ECO:0000313" key="2">
    <source>
        <dbReference type="EMBL" id="DAD76274.1"/>
    </source>
</evidence>
<evidence type="ECO:0000259" key="1">
    <source>
        <dbReference type="Pfam" id="PF04466"/>
    </source>
</evidence>
<dbReference type="PANTHER" id="PTHR39184:SF1">
    <property type="entry name" value="PBSX PHAGE TERMINASE LARGE SUBUNIT"/>
    <property type="match status" value="1"/>
</dbReference>
<dbReference type="InterPro" id="IPR035412">
    <property type="entry name" value="Terminase_L_N"/>
</dbReference>
<dbReference type="Pfam" id="PF04466">
    <property type="entry name" value="Terminase_3"/>
    <property type="match status" value="1"/>
</dbReference>
<sequence>MIKTLNVKFAQPYDKILYTDKTTVLMYTPRISGKSYALGQTVYAYANLFPHHDIVVTRANYNSLEDSLYNEILDYADSIGDYDFYRAKTSPLKIKAKTGATIYFKGVGGSDYSRSKGFKTRNKSGAKKREQEPSKISLIICDETQQLKDEQALRQVIATFVRSIDSNATAMLNGKVVKPRIIFAGNPEMVKAHWWNAYCRKYRFAGVYEFIDANYLTIKKYLSTITLEEIETERKFNPLMYKFLYLGEIDELAGGAYGQFKRDRHYISREQFYKETADSRLVYIIWGGDGAITHDSTGITPICVFSNGRGYVLERFYYNPLETGTVLAPSQLSDLIRDYVERMCKAYSVIEDGVGSYFAIDCASADLITQLAYSLNGYHIVKGFTGKNIIKNNAVVNNCFAKNMIKIVDFGGYYDFYYKRFVPTTADTEPLVYQLESVTWKNYKLDPTIPNDYTDALTYGVNVYFNNPDNLYLPKRQGAYEE</sequence>
<name>A0A8S5M212_9CAUD</name>
<proteinExistence type="predicted"/>
<dbReference type="PANTHER" id="PTHR39184">
    <property type="match status" value="1"/>
</dbReference>
<dbReference type="InterPro" id="IPR052380">
    <property type="entry name" value="Viral_DNA_packaging_terminase"/>
</dbReference>
<dbReference type="InterPro" id="IPR027417">
    <property type="entry name" value="P-loop_NTPase"/>
</dbReference>
<reference evidence="2" key="1">
    <citation type="journal article" date="2021" name="Proc. Natl. Acad. Sci. U.S.A.">
        <title>A Catalog of Tens of Thousands of Viruses from Human Metagenomes Reveals Hidden Associations with Chronic Diseases.</title>
        <authorList>
            <person name="Tisza M.J."/>
            <person name="Buck C.B."/>
        </authorList>
    </citation>
    <scope>NUCLEOTIDE SEQUENCE</scope>
    <source>
        <strain evidence="2">CttDR14</strain>
    </source>
</reference>
<dbReference type="Gene3D" id="3.40.50.300">
    <property type="entry name" value="P-loop containing nucleotide triphosphate hydrolases"/>
    <property type="match status" value="1"/>
</dbReference>
<accession>A0A8S5M212</accession>
<organism evidence="2">
    <name type="scientific">Siphoviridae sp. cttDR14</name>
    <dbReference type="NCBI Taxonomy" id="2826490"/>
    <lineage>
        <taxon>Viruses</taxon>
        <taxon>Duplodnaviria</taxon>
        <taxon>Heunggongvirae</taxon>
        <taxon>Uroviricota</taxon>
        <taxon>Caudoviricetes</taxon>
    </lineage>
</organism>
<feature type="domain" description="Phage terminase large subunit N-terminal" evidence="1">
    <location>
        <begin position="23"/>
        <end position="248"/>
    </location>
</feature>
<protein>
    <submittedName>
        <fullName evidence="2">Large terminase</fullName>
    </submittedName>
</protein>